<dbReference type="InterPro" id="IPR000182">
    <property type="entry name" value="GNAT_dom"/>
</dbReference>
<evidence type="ECO:0000259" key="2">
    <source>
        <dbReference type="PROSITE" id="PS51186"/>
    </source>
</evidence>
<dbReference type="Pfam" id="PF00583">
    <property type="entry name" value="Acetyltransf_1"/>
    <property type="match status" value="1"/>
</dbReference>
<organism evidence="3 4">
    <name type="scientific">Agreia bicolorata</name>
    <dbReference type="NCBI Taxonomy" id="110935"/>
    <lineage>
        <taxon>Bacteria</taxon>
        <taxon>Bacillati</taxon>
        <taxon>Actinomycetota</taxon>
        <taxon>Actinomycetes</taxon>
        <taxon>Micrococcales</taxon>
        <taxon>Microbacteriaceae</taxon>
        <taxon>Agreia</taxon>
    </lineage>
</organism>
<dbReference type="PANTHER" id="PTHR13947:SF37">
    <property type="entry name" value="LD18367P"/>
    <property type="match status" value="1"/>
</dbReference>
<keyword evidence="1 3" id="KW-0808">Transferase</keyword>
<dbReference type="SUPFAM" id="SSF55729">
    <property type="entry name" value="Acyl-CoA N-acyltransferases (Nat)"/>
    <property type="match status" value="1"/>
</dbReference>
<dbReference type="AlphaFoldDB" id="A0A1T4XMH9"/>
<reference evidence="4" key="1">
    <citation type="submission" date="2017-02" db="EMBL/GenBank/DDBJ databases">
        <authorList>
            <person name="Varghese N."/>
            <person name="Submissions S."/>
        </authorList>
    </citation>
    <scope>NUCLEOTIDE SEQUENCE [LARGE SCALE GENOMIC DNA]</scope>
    <source>
        <strain evidence="4">VKM Ac-2052</strain>
    </source>
</reference>
<dbReference type="GO" id="GO:0008080">
    <property type="term" value="F:N-acetyltransferase activity"/>
    <property type="evidence" value="ECO:0007669"/>
    <property type="project" value="InterPro"/>
</dbReference>
<dbReference type="InterPro" id="IPR016181">
    <property type="entry name" value="Acyl_CoA_acyltransferase"/>
</dbReference>
<dbReference type="PROSITE" id="PS51186">
    <property type="entry name" value="GNAT"/>
    <property type="match status" value="1"/>
</dbReference>
<feature type="domain" description="N-acetyltransferase" evidence="2">
    <location>
        <begin position="1"/>
        <end position="150"/>
    </location>
</feature>
<dbReference type="RefSeq" id="WP_078713836.1">
    <property type="nucleotide sequence ID" value="NZ_FUYG01000003.1"/>
</dbReference>
<gene>
    <name evidence="3" type="ORF">SAMN06295879_1355</name>
</gene>
<dbReference type="PANTHER" id="PTHR13947">
    <property type="entry name" value="GNAT FAMILY N-ACETYLTRANSFERASE"/>
    <property type="match status" value="1"/>
</dbReference>
<protein>
    <submittedName>
        <fullName evidence="3">Putative acetyltransferase</fullName>
    </submittedName>
</protein>
<evidence type="ECO:0000313" key="4">
    <source>
        <dbReference type="Proteomes" id="UP000189735"/>
    </source>
</evidence>
<name>A0A1T4XMH9_9MICO</name>
<dbReference type="EMBL" id="FUYG01000003">
    <property type="protein sequence ID" value="SKA90739.1"/>
    <property type="molecule type" value="Genomic_DNA"/>
</dbReference>
<proteinExistence type="predicted"/>
<dbReference type="Gene3D" id="3.40.630.30">
    <property type="match status" value="1"/>
</dbReference>
<accession>A0A1T4XMH9</accession>
<evidence type="ECO:0000313" key="3">
    <source>
        <dbReference type="EMBL" id="SKA90739.1"/>
    </source>
</evidence>
<dbReference type="Proteomes" id="UP000189735">
    <property type="component" value="Unassembled WGS sequence"/>
</dbReference>
<dbReference type="InterPro" id="IPR050769">
    <property type="entry name" value="NAT_camello-type"/>
</dbReference>
<evidence type="ECO:0000256" key="1">
    <source>
        <dbReference type="ARBA" id="ARBA00022679"/>
    </source>
</evidence>
<sequence>MPVVSLESPRRDDVLPLLHQADDFALALYPAENYHRLDIDDLERADVGFYVAREDGEALGTVAIVDRGDGSAELKRMFVTASARGLGVGQALINTVEEHARNHGVTVIRLETGVPQTAAIALYEKSGYRPIPAFGPYIGDPTSYCMEKSL</sequence>
<dbReference type="CDD" id="cd04301">
    <property type="entry name" value="NAT_SF"/>
    <property type="match status" value="1"/>
</dbReference>